<evidence type="ECO:0000313" key="2">
    <source>
        <dbReference type="EMBL" id="OGG79351.1"/>
    </source>
</evidence>
<dbReference type="AlphaFoldDB" id="A0A1F6F0G6"/>
<reference evidence="2 3" key="1">
    <citation type="journal article" date="2016" name="Nat. Commun.">
        <title>Thousands of microbial genomes shed light on interconnected biogeochemical processes in an aquifer system.</title>
        <authorList>
            <person name="Anantharaman K."/>
            <person name="Brown C.T."/>
            <person name="Hug L.A."/>
            <person name="Sharon I."/>
            <person name="Castelle C.J."/>
            <person name="Probst A.J."/>
            <person name="Thomas B.C."/>
            <person name="Singh A."/>
            <person name="Wilkins M.J."/>
            <person name="Karaoz U."/>
            <person name="Brodie E.L."/>
            <person name="Williams K.H."/>
            <person name="Hubbard S.S."/>
            <person name="Banfield J.F."/>
        </authorList>
    </citation>
    <scope>NUCLEOTIDE SEQUENCE [LARGE SCALE GENOMIC DNA]</scope>
</reference>
<feature type="domain" description="N-acetyltransferase" evidence="1">
    <location>
        <begin position="4"/>
        <end position="169"/>
    </location>
</feature>
<dbReference type="Pfam" id="PF00583">
    <property type="entry name" value="Acetyltransf_1"/>
    <property type="match status" value="1"/>
</dbReference>
<proteinExistence type="predicted"/>
<dbReference type="InterPro" id="IPR000182">
    <property type="entry name" value="GNAT_dom"/>
</dbReference>
<evidence type="ECO:0000259" key="1">
    <source>
        <dbReference type="PROSITE" id="PS51186"/>
    </source>
</evidence>
<dbReference type="GO" id="GO:0016747">
    <property type="term" value="F:acyltransferase activity, transferring groups other than amino-acyl groups"/>
    <property type="evidence" value="ECO:0007669"/>
    <property type="project" value="InterPro"/>
</dbReference>
<dbReference type="EMBL" id="MFMJ01000018">
    <property type="protein sequence ID" value="OGG79351.1"/>
    <property type="molecule type" value="Genomic_DNA"/>
</dbReference>
<sequence>MAEQRVRRATEADLQKIASINTAVFLGDRDRLDGAIEWARCWFKAFPLYQYFVIEIDGEFAGYAGWQVHGGFHRAEPVIELDQVGIDKRYQGHTLAPHLMRECMRELVDWMQQKNDRIESHVTFTVWGYTFNFNAMSVYAKQFGDGVCGFRTQFGSRAESMLRLRMPLIRPVRDEEETQHD</sequence>
<dbReference type="Gene3D" id="3.40.630.30">
    <property type="match status" value="1"/>
</dbReference>
<name>A0A1F6F0G6_9BACT</name>
<dbReference type="InterPro" id="IPR016181">
    <property type="entry name" value="Acyl_CoA_acyltransferase"/>
</dbReference>
<protein>
    <recommendedName>
        <fullName evidence="1">N-acetyltransferase domain-containing protein</fullName>
    </recommendedName>
</protein>
<comment type="caution">
    <text evidence="2">The sequence shown here is derived from an EMBL/GenBank/DDBJ whole genome shotgun (WGS) entry which is preliminary data.</text>
</comment>
<gene>
    <name evidence="2" type="ORF">A3J11_00360</name>
</gene>
<dbReference type="PROSITE" id="PS51186">
    <property type="entry name" value="GNAT"/>
    <property type="match status" value="1"/>
</dbReference>
<dbReference type="Proteomes" id="UP000178919">
    <property type="component" value="Unassembled WGS sequence"/>
</dbReference>
<organism evidence="2 3">
    <name type="scientific">Candidatus Kaiserbacteria bacterium RIFCSPLOWO2_02_FULL_55_12</name>
    <dbReference type="NCBI Taxonomy" id="1798522"/>
    <lineage>
        <taxon>Bacteria</taxon>
        <taxon>Candidatus Kaiseribacteriota</taxon>
    </lineage>
</organism>
<accession>A0A1F6F0G6</accession>
<dbReference type="CDD" id="cd04301">
    <property type="entry name" value="NAT_SF"/>
    <property type="match status" value="1"/>
</dbReference>
<dbReference type="SUPFAM" id="SSF55729">
    <property type="entry name" value="Acyl-CoA N-acyltransferases (Nat)"/>
    <property type="match status" value="1"/>
</dbReference>
<evidence type="ECO:0000313" key="3">
    <source>
        <dbReference type="Proteomes" id="UP000178919"/>
    </source>
</evidence>